<feature type="region of interest" description="Disordered" evidence="1">
    <location>
        <begin position="51"/>
        <end position="73"/>
    </location>
</feature>
<dbReference type="GO" id="GO:0009535">
    <property type="term" value="C:chloroplast thylakoid membrane"/>
    <property type="evidence" value="ECO:0007669"/>
    <property type="project" value="TreeGrafter"/>
</dbReference>
<reference evidence="2 3" key="1">
    <citation type="journal article" date="2015" name="Genome Biol. Evol.">
        <title>Comparative Genomics of a Bacterivorous Green Alga Reveals Evolutionary Causalities and Consequences of Phago-Mixotrophic Mode of Nutrition.</title>
        <authorList>
            <person name="Burns J.A."/>
            <person name="Paasch A."/>
            <person name="Narechania A."/>
            <person name="Kim E."/>
        </authorList>
    </citation>
    <scope>NUCLEOTIDE SEQUENCE [LARGE SCALE GENOMIC DNA]</scope>
    <source>
        <strain evidence="2 3">PLY_AMNH</strain>
    </source>
</reference>
<evidence type="ECO:0000256" key="1">
    <source>
        <dbReference type="SAM" id="MobiDB-lite"/>
    </source>
</evidence>
<comment type="caution">
    <text evidence="2">The sequence shown here is derived from an EMBL/GenBank/DDBJ whole genome shotgun (WGS) entry which is preliminary data.</text>
</comment>
<evidence type="ECO:0000313" key="3">
    <source>
        <dbReference type="Proteomes" id="UP001190700"/>
    </source>
</evidence>
<accession>A0AAE0FMW0</accession>
<name>A0AAE0FMW0_9CHLO</name>
<dbReference type="Proteomes" id="UP001190700">
    <property type="component" value="Unassembled WGS sequence"/>
</dbReference>
<keyword evidence="3" id="KW-1185">Reference proteome</keyword>
<protein>
    <submittedName>
        <fullName evidence="2">Protein COFACTOR ASSEMBLY OF COMPLEX C SUBUNIT B ccb3, chloroplastic</fullName>
    </submittedName>
</protein>
<sequence length="217" mass="23045">MPSFLPTRTAALRSCSTIPCSIKLSKKTAGSNSERPRKHLLRSVKATVSKTHVADEQQQRSDVDQGVVSKPTKGSPNIHKITLGSALGLAGLALNAPDSLAVEGLSSVLVSSLVLAEMNPDTAALLISVLKPLLAVSSLLFITRIVMTWDPAIKDKEFPWSIAYIPTEPILGPTRKIIKPVNGVDISPIVLFAIVSFANEILVGPQGLLVLLSNKIG</sequence>
<proteinExistence type="predicted"/>
<organism evidence="2 3">
    <name type="scientific">Cymbomonas tetramitiformis</name>
    <dbReference type="NCBI Taxonomy" id="36881"/>
    <lineage>
        <taxon>Eukaryota</taxon>
        <taxon>Viridiplantae</taxon>
        <taxon>Chlorophyta</taxon>
        <taxon>Pyramimonadophyceae</taxon>
        <taxon>Pyramimonadales</taxon>
        <taxon>Pyramimonadaceae</taxon>
        <taxon>Cymbomonas</taxon>
    </lineage>
</organism>
<dbReference type="InterPro" id="IPR003425">
    <property type="entry name" value="CCB3/YggT"/>
</dbReference>
<evidence type="ECO:0000313" key="2">
    <source>
        <dbReference type="EMBL" id="KAK3262380.1"/>
    </source>
</evidence>
<dbReference type="Pfam" id="PF02325">
    <property type="entry name" value="CCB3_YggT"/>
    <property type="match status" value="1"/>
</dbReference>
<feature type="compositionally biased region" description="Basic and acidic residues" evidence="1">
    <location>
        <begin position="52"/>
        <end position="63"/>
    </location>
</feature>
<dbReference type="PANTHER" id="PTHR33219:SF14">
    <property type="entry name" value="PROTEIN COFACTOR ASSEMBLY OF COMPLEX C SUBUNIT B CCB3, CHLOROPLASTIC-RELATED"/>
    <property type="match status" value="1"/>
</dbReference>
<dbReference type="AlphaFoldDB" id="A0AAE0FMW0"/>
<gene>
    <name evidence="2" type="ORF">CYMTET_28759</name>
</gene>
<dbReference type="PANTHER" id="PTHR33219">
    <property type="entry name" value="YLMG HOMOLOG PROTEIN 2, CHLOROPLASTIC"/>
    <property type="match status" value="1"/>
</dbReference>
<dbReference type="EMBL" id="LGRX02016247">
    <property type="protein sequence ID" value="KAK3262380.1"/>
    <property type="molecule type" value="Genomic_DNA"/>
</dbReference>